<organism evidence="1 2">
    <name type="scientific">Sorangium cellulosum</name>
    <name type="common">Polyangium cellulosum</name>
    <dbReference type="NCBI Taxonomy" id="56"/>
    <lineage>
        <taxon>Bacteria</taxon>
        <taxon>Pseudomonadati</taxon>
        <taxon>Myxococcota</taxon>
        <taxon>Polyangia</taxon>
        <taxon>Polyangiales</taxon>
        <taxon>Polyangiaceae</taxon>
        <taxon>Sorangium</taxon>
    </lineage>
</organism>
<name>A0A150PEB1_SORCE</name>
<dbReference type="Proteomes" id="UP000075420">
    <property type="component" value="Unassembled WGS sequence"/>
</dbReference>
<dbReference type="AlphaFoldDB" id="A0A150PEB1"/>
<comment type="caution">
    <text evidence="1">The sequence shown here is derived from an EMBL/GenBank/DDBJ whole genome shotgun (WGS) entry which is preliminary data.</text>
</comment>
<feature type="non-terminal residue" evidence="1">
    <location>
        <position position="309"/>
    </location>
</feature>
<protein>
    <recommendedName>
        <fullName evidence="3">Serpin domain-containing protein</fullName>
    </recommendedName>
</protein>
<accession>A0A150PEB1</accession>
<evidence type="ECO:0008006" key="3">
    <source>
        <dbReference type="Google" id="ProtNLM"/>
    </source>
</evidence>
<gene>
    <name evidence="1" type="ORF">BE08_29120</name>
</gene>
<evidence type="ECO:0000313" key="2">
    <source>
        <dbReference type="Proteomes" id="UP000075420"/>
    </source>
</evidence>
<evidence type="ECO:0000313" key="1">
    <source>
        <dbReference type="EMBL" id="KYF54024.1"/>
    </source>
</evidence>
<reference evidence="1 2" key="1">
    <citation type="submission" date="2014-02" db="EMBL/GenBank/DDBJ databases">
        <title>The small core and large imbalanced accessory genome model reveals a collaborative survival strategy of Sorangium cellulosum strains in nature.</title>
        <authorList>
            <person name="Han K."/>
            <person name="Peng R."/>
            <person name="Blom J."/>
            <person name="Li Y.-Z."/>
        </authorList>
    </citation>
    <scope>NUCLEOTIDE SEQUENCE [LARGE SCALE GENOMIC DNA]</scope>
    <source>
        <strain evidence="1 2">So0157-25</strain>
    </source>
</reference>
<dbReference type="EMBL" id="JELY01001966">
    <property type="protein sequence ID" value="KYF54024.1"/>
    <property type="molecule type" value="Genomic_DNA"/>
</dbReference>
<sequence length="309" mass="32926">MPSVCASLSTPLPSPREDLVFCAAFALAWEQLRARFGPIRMEPQPALADALNATRLGAGVVDPAWSVSGAGFGGEGVVEALRAELSSKFPDARPEYLPQAVPADALLAYGYLSKVLKFGTTFAVREGTFKTSRVRAFGLDNSPFGADPARRAQVVVHDWATPEDFVLELVADDPDSRVLVAQVAPAETLAATVSGAVARLDRLQGGARQLAPDEALAIPRLRLELEAIFGDLVGRPLLGEALRGKRFDEAKQRVQFHLNEGGAGATAEAVVGSYGPPPPRSFLVTRPFLVLLQRRGATAPYLAAWVEST</sequence>
<proteinExistence type="predicted"/>